<dbReference type="SUPFAM" id="SSF52540">
    <property type="entry name" value="P-loop containing nucleoside triphosphate hydrolases"/>
    <property type="match status" value="1"/>
</dbReference>
<dbReference type="EC" id="3.6.4.13" evidence="1"/>
<sequence length="606" mass="66127">MTTTNTLTFDDFGLSERVLSAVKAKGFIAPSSIQALALPRLLADEGHLIAKARTGTGKTAAFGIPLVERLTTPSQKPKALILTPTRELALQVAQEIKSLAGGPFPRIAAVYGGASIGPQLRDLNHGVEIVVGTPGRVMDHLDRGSLDLSEVDWFILDEADEMLDMGFFEDVEAILSKTKSDRRVALFSATMPDAILALVKRHIGEFDIVEDKASLEEKPAVDQYYLLLRKEDRLEALRRIIDGADDFYGLVFCATKAETDELARRLVENGYGAEAIHGDLSQEGRERTLRRFRSRMTTILVATDVAARGIDVERLTHVINWDLPNDRETYVHRIGRTGRAGRRGIAISFVLPAARGRITQLSRSMEKVLGSPIQKMPIPSVPAVMTASQKRVIQKIIAAVQGLGDQMGSEQGEGFQIDALPTGSSASLFPANDPRSLVADELIQTLGERRAIEALVAAAYGNELDPSRYGPIVELQDRPVRGTDRGSDRGRSSGRFSDRFGGDTRNSFRERDGRNGAFRSSEGPHRRAAGDRVYIGVGRRHGVSARDVAGLLMRAGGVPGRLVDAIEVRDYCAYATLPAEAARRAYDFAKRDPEHPTIKPAGSRNS</sequence>
<evidence type="ECO:0000256" key="2">
    <source>
        <dbReference type="ARBA" id="ARBA00022741"/>
    </source>
</evidence>
<dbReference type="InterPro" id="IPR027417">
    <property type="entry name" value="P-loop_NTPase"/>
</dbReference>
<dbReference type="EMBL" id="CP002868">
    <property type="protein sequence ID" value="AEJ20084.1"/>
    <property type="molecule type" value="Genomic_DNA"/>
</dbReference>
<dbReference type="HOGENOM" id="CLU_003041_21_1_12"/>
<evidence type="ECO:0000313" key="13">
    <source>
        <dbReference type="Proteomes" id="UP000000503"/>
    </source>
</evidence>
<keyword evidence="5 7" id="KW-0067">ATP-binding</keyword>
<dbReference type="PANTHER" id="PTHR47963:SF8">
    <property type="entry name" value="ATP-DEPENDENT RNA HELICASE DEAD"/>
    <property type="match status" value="1"/>
</dbReference>
<evidence type="ECO:0000256" key="5">
    <source>
        <dbReference type="ARBA" id="ARBA00022840"/>
    </source>
</evidence>
<dbReference type="InterPro" id="IPR011545">
    <property type="entry name" value="DEAD/DEAH_box_helicase_dom"/>
</dbReference>
<organism evidence="12 13">
    <name type="scientific">Gracilinema caldarium (strain ATCC 51460 / DSM 7334 / H1)</name>
    <name type="common">Treponema caldarium</name>
    <dbReference type="NCBI Taxonomy" id="744872"/>
    <lineage>
        <taxon>Bacteria</taxon>
        <taxon>Pseudomonadati</taxon>
        <taxon>Spirochaetota</taxon>
        <taxon>Spirochaetia</taxon>
        <taxon>Spirochaetales</taxon>
        <taxon>Breznakiellaceae</taxon>
        <taxon>Gracilinema</taxon>
    </lineage>
</organism>
<dbReference type="RefSeq" id="WP_013969374.1">
    <property type="nucleotide sequence ID" value="NC_015732.1"/>
</dbReference>
<dbReference type="GO" id="GO:0003724">
    <property type="term" value="F:RNA helicase activity"/>
    <property type="evidence" value="ECO:0007669"/>
    <property type="project" value="UniProtKB-EC"/>
</dbReference>
<proteinExistence type="inferred from homology"/>
<dbReference type="eggNOG" id="COG0513">
    <property type="taxonomic scope" value="Bacteria"/>
</dbReference>
<gene>
    <name evidence="12" type="ordered locus">Spica_1955</name>
</gene>
<keyword evidence="4 7" id="KW-0347">Helicase</keyword>
<dbReference type="SMART" id="SM00487">
    <property type="entry name" value="DEXDc"/>
    <property type="match status" value="1"/>
</dbReference>
<feature type="domain" description="Helicase ATP-binding" evidence="9">
    <location>
        <begin position="39"/>
        <end position="209"/>
    </location>
</feature>
<feature type="region of interest" description="Disordered" evidence="8">
    <location>
        <begin position="468"/>
        <end position="525"/>
    </location>
</feature>
<dbReference type="InterPro" id="IPR014014">
    <property type="entry name" value="RNA_helicase_DEAD_Q_motif"/>
</dbReference>
<evidence type="ECO:0000256" key="4">
    <source>
        <dbReference type="ARBA" id="ARBA00022806"/>
    </source>
</evidence>
<evidence type="ECO:0000259" key="10">
    <source>
        <dbReference type="PROSITE" id="PS51194"/>
    </source>
</evidence>
<protein>
    <recommendedName>
        <fullName evidence="1">RNA helicase</fullName>
        <ecNumber evidence="1">3.6.4.13</ecNumber>
    </recommendedName>
</protein>
<dbReference type="CDD" id="cd12252">
    <property type="entry name" value="RRM_DbpA"/>
    <property type="match status" value="1"/>
</dbReference>
<dbReference type="PROSITE" id="PS00039">
    <property type="entry name" value="DEAD_ATP_HELICASE"/>
    <property type="match status" value="1"/>
</dbReference>
<dbReference type="InterPro" id="IPR000629">
    <property type="entry name" value="RNA-helicase_DEAD-box_CS"/>
</dbReference>
<dbReference type="KEGG" id="scd:Spica_1955"/>
<dbReference type="InterPro" id="IPR001650">
    <property type="entry name" value="Helicase_C-like"/>
</dbReference>
<evidence type="ECO:0000256" key="1">
    <source>
        <dbReference type="ARBA" id="ARBA00012552"/>
    </source>
</evidence>
<dbReference type="SMART" id="SM00490">
    <property type="entry name" value="HELICc"/>
    <property type="match status" value="1"/>
</dbReference>
<evidence type="ECO:0000256" key="3">
    <source>
        <dbReference type="ARBA" id="ARBA00022801"/>
    </source>
</evidence>
<dbReference type="InterPro" id="IPR050547">
    <property type="entry name" value="DEAD_box_RNA_helicases"/>
</dbReference>
<dbReference type="Pfam" id="PF00271">
    <property type="entry name" value="Helicase_C"/>
    <property type="match status" value="1"/>
</dbReference>
<feature type="short sequence motif" description="Q motif" evidence="6">
    <location>
        <begin position="7"/>
        <end position="35"/>
    </location>
</feature>
<dbReference type="Gene3D" id="3.40.50.300">
    <property type="entry name" value="P-loop containing nucleotide triphosphate hydrolases"/>
    <property type="match status" value="2"/>
</dbReference>
<reference evidence="13" key="1">
    <citation type="journal article" date="2013" name="Stand. Genomic Sci.">
        <title>Genome sequence of the thermophilic fresh-water bacterium Spirochaeta caldaria type strain (H1(T)), reclassification of Spirochaeta caldaria, Spirochaeta stenostrepta, and Spirochaeta zuelzerae in the genus Treponema as Treponema caldaria comb. nov., Treponema stenostrepta comb. nov., and Treponema zuelzerae comb. nov., and emendation of the genus Treponema.</title>
        <authorList>
            <person name="Abt B."/>
            <person name="Goker M."/>
            <person name="Scheuner C."/>
            <person name="Han C."/>
            <person name="Lu M."/>
            <person name="Misra M."/>
            <person name="Lapidus A."/>
            <person name="Nolan M."/>
            <person name="Lucas S."/>
            <person name="Hammon N."/>
            <person name="Deshpande S."/>
            <person name="Cheng J.F."/>
            <person name="Tapia R."/>
            <person name="Goodwin L.A."/>
            <person name="Pitluck S."/>
            <person name="Liolios K."/>
            <person name="Pagani I."/>
            <person name="Ivanova N."/>
            <person name="Mavromatis K."/>
            <person name="Mikhailova N."/>
            <person name="Huntemann M."/>
            <person name="Pati A."/>
            <person name="Chen A."/>
            <person name="Palaniappan K."/>
            <person name="Land M."/>
            <person name="Hauser L."/>
            <person name="Jeffries C.D."/>
            <person name="Rohde M."/>
            <person name="Spring S."/>
            <person name="Gronow S."/>
            <person name="Detter J.C."/>
            <person name="Bristow J."/>
            <person name="Eisen J.A."/>
            <person name="Markowitz V."/>
            <person name="Hugenholtz P."/>
            <person name="Kyrpides N.C."/>
            <person name="Woyke T."/>
            <person name="Klenk H.P."/>
        </authorList>
    </citation>
    <scope>NUCLEOTIDE SEQUENCE</scope>
    <source>
        <strain evidence="13">ATCC 51460 / DSM 7334 / H1</strain>
    </source>
</reference>
<evidence type="ECO:0000259" key="9">
    <source>
        <dbReference type="PROSITE" id="PS51192"/>
    </source>
</evidence>
<keyword evidence="3 7" id="KW-0378">Hydrolase</keyword>
<dbReference type="CDD" id="cd18787">
    <property type="entry name" value="SF2_C_DEAD"/>
    <property type="match status" value="1"/>
</dbReference>
<dbReference type="InterPro" id="IPR014001">
    <property type="entry name" value="Helicase_ATP-bd"/>
</dbReference>
<comment type="similarity">
    <text evidence="7">Belongs to the DEAD box helicase family.</text>
</comment>
<dbReference type="PROSITE" id="PS51194">
    <property type="entry name" value="HELICASE_CTER"/>
    <property type="match status" value="1"/>
</dbReference>
<dbReference type="InterPro" id="IPR005580">
    <property type="entry name" value="DbpA/CsdA_RNA-bd_dom"/>
</dbReference>
<dbReference type="CDD" id="cd00268">
    <property type="entry name" value="DEADc"/>
    <property type="match status" value="1"/>
</dbReference>
<dbReference type="OrthoDB" id="9805696at2"/>
<dbReference type="InterPro" id="IPR044742">
    <property type="entry name" value="DEAD/DEAH_RhlB"/>
</dbReference>
<dbReference type="Pfam" id="PF00270">
    <property type="entry name" value="DEAD"/>
    <property type="match status" value="1"/>
</dbReference>
<evidence type="ECO:0000256" key="8">
    <source>
        <dbReference type="SAM" id="MobiDB-lite"/>
    </source>
</evidence>
<dbReference type="GO" id="GO:0003723">
    <property type="term" value="F:RNA binding"/>
    <property type="evidence" value="ECO:0007669"/>
    <property type="project" value="TreeGrafter"/>
</dbReference>
<dbReference type="GO" id="GO:0016787">
    <property type="term" value="F:hydrolase activity"/>
    <property type="evidence" value="ECO:0007669"/>
    <property type="project" value="UniProtKB-KW"/>
</dbReference>
<evidence type="ECO:0000256" key="6">
    <source>
        <dbReference type="PROSITE-ProRule" id="PRU00552"/>
    </source>
</evidence>
<evidence type="ECO:0000259" key="11">
    <source>
        <dbReference type="PROSITE" id="PS51195"/>
    </source>
</evidence>
<dbReference type="InterPro" id="IPR012677">
    <property type="entry name" value="Nucleotide-bd_a/b_plait_sf"/>
</dbReference>
<feature type="domain" description="Helicase C-terminal" evidence="10">
    <location>
        <begin position="220"/>
        <end position="384"/>
    </location>
</feature>
<keyword evidence="2 7" id="KW-0547">Nucleotide-binding</keyword>
<dbReference type="PANTHER" id="PTHR47963">
    <property type="entry name" value="DEAD-BOX ATP-DEPENDENT RNA HELICASE 47, MITOCHONDRIAL"/>
    <property type="match status" value="1"/>
</dbReference>
<dbReference type="Proteomes" id="UP000000503">
    <property type="component" value="Chromosome"/>
</dbReference>
<feature type="domain" description="DEAD-box RNA helicase Q" evidence="11">
    <location>
        <begin position="7"/>
        <end position="35"/>
    </location>
</feature>
<dbReference type="PROSITE" id="PS51192">
    <property type="entry name" value="HELICASE_ATP_BIND_1"/>
    <property type="match status" value="1"/>
</dbReference>
<name>F8EXS0_GRAC1</name>
<keyword evidence="13" id="KW-1185">Reference proteome</keyword>
<feature type="compositionally biased region" description="Basic and acidic residues" evidence="8">
    <location>
        <begin position="475"/>
        <end position="514"/>
    </location>
</feature>
<dbReference type="AlphaFoldDB" id="F8EXS0"/>
<dbReference type="GO" id="GO:0005524">
    <property type="term" value="F:ATP binding"/>
    <property type="evidence" value="ECO:0007669"/>
    <property type="project" value="UniProtKB-KW"/>
</dbReference>
<dbReference type="Pfam" id="PF03880">
    <property type="entry name" value="DbpA"/>
    <property type="match status" value="1"/>
</dbReference>
<evidence type="ECO:0000256" key="7">
    <source>
        <dbReference type="RuleBase" id="RU000492"/>
    </source>
</evidence>
<dbReference type="Gene3D" id="3.30.70.330">
    <property type="match status" value="1"/>
</dbReference>
<accession>F8EXS0</accession>
<dbReference type="PROSITE" id="PS51195">
    <property type="entry name" value="Q_MOTIF"/>
    <property type="match status" value="1"/>
</dbReference>
<evidence type="ECO:0000313" key="12">
    <source>
        <dbReference type="EMBL" id="AEJ20084.1"/>
    </source>
</evidence>
<dbReference type="STRING" id="744872.Spica_1955"/>